<feature type="transmembrane region" description="Helical" evidence="2">
    <location>
        <begin position="12"/>
        <end position="32"/>
    </location>
</feature>
<evidence type="ECO:0000256" key="1">
    <source>
        <dbReference type="SAM" id="MobiDB-lite"/>
    </source>
</evidence>
<protein>
    <submittedName>
        <fullName evidence="3">RND transporter</fullName>
    </submittedName>
</protein>
<feature type="transmembrane region" description="Helical" evidence="2">
    <location>
        <begin position="358"/>
        <end position="378"/>
    </location>
</feature>
<dbReference type="OrthoDB" id="9758297at2"/>
<feature type="transmembrane region" description="Helical" evidence="2">
    <location>
        <begin position="519"/>
        <end position="536"/>
    </location>
</feature>
<gene>
    <name evidence="3" type="ORF">THSYN_17025</name>
</gene>
<dbReference type="PANTHER" id="PTHR32063">
    <property type="match status" value="1"/>
</dbReference>
<dbReference type="PRINTS" id="PR00702">
    <property type="entry name" value="ACRIFLAVINRP"/>
</dbReference>
<accession>A0A2K8UAB6</accession>
<feature type="transmembrane region" description="Helical" evidence="2">
    <location>
        <begin position="976"/>
        <end position="1002"/>
    </location>
</feature>
<feature type="transmembrane region" description="Helical" evidence="2">
    <location>
        <begin position="429"/>
        <end position="451"/>
    </location>
</feature>
<feature type="transmembrane region" description="Helical" evidence="2">
    <location>
        <begin position="945"/>
        <end position="964"/>
    </location>
</feature>
<dbReference type="SUPFAM" id="SSF82866">
    <property type="entry name" value="Multidrug efflux transporter AcrB transmembrane domain"/>
    <property type="match status" value="2"/>
</dbReference>
<keyword evidence="2" id="KW-0472">Membrane</keyword>
<dbReference type="SUPFAM" id="SSF82693">
    <property type="entry name" value="Multidrug efflux transporter AcrB pore domain, PN1, PN2, PC1 and PC2 subdomains"/>
    <property type="match status" value="3"/>
</dbReference>
<dbReference type="GO" id="GO:0042910">
    <property type="term" value="F:xenobiotic transmembrane transporter activity"/>
    <property type="evidence" value="ECO:0007669"/>
    <property type="project" value="TreeGrafter"/>
</dbReference>
<keyword evidence="2" id="KW-1133">Transmembrane helix</keyword>
<feature type="region of interest" description="Disordered" evidence="1">
    <location>
        <begin position="1019"/>
        <end position="1049"/>
    </location>
</feature>
<feature type="transmembrane region" description="Helical" evidence="2">
    <location>
        <begin position="872"/>
        <end position="892"/>
    </location>
</feature>
<dbReference type="InterPro" id="IPR027463">
    <property type="entry name" value="AcrB_DN_DC_subdom"/>
</dbReference>
<dbReference type="InterPro" id="IPR001036">
    <property type="entry name" value="Acrflvin-R"/>
</dbReference>
<feature type="transmembrane region" description="Helical" evidence="2">
    <location>
        <begin position="898"/>
        <end position="924"/>
    </location>
</feature>
<sequence length="1049" mass="111871">MNVSAWSIRHPVPAILLFGLLTIFGIMGFRALPIQNFPDVELPTITINASLEGSDPTQLETEVARKIEDQIASLGGIEHIRTTVADGSATIRVEFQIDKDTEVALNEVRNAVDSVRADLPQDMTDPIVSKVTTAGSPIATYTVASPRMDESALSWFVDNEVAKALLAVKGVGRVARVGGVDREVHVDLDSARMQSLGVTAEAISAQLKRVQQDASGGRGDIGGAVQSVRSLGAVDTVAGIAELTIPLPDGRRVRLQDLGTISDSFAERGSYALLDEAPVVAFEVTRIKGAGEVAVARAVKAALDHLGVLFPQVQIREAYNTVDPVYDNYLGSMELLYEGALLAILVVWWFLRDWRATLIAAVALPLSIIPTFAVMLVLGFSLNVLTLLALALVVGILVDDAIVEIENIVRHLRMGKPPFQAAMEAADEIGLAVIATTFTLVAVFLPTAFMGGVPGKFFVQFGITAAVAVVASLMVARLLTPMMAAYFLKPHPEGNTDSFIMTRYLAAAGWCLDHRKTTALVAIAFFVGSMQLIPLLPKGFVPAADRGLFSVKLELPPGSSLDDTRRAAQQARRLIAPVPEVTGIFTAVGSASGAGPMGDGAAKDVRLANLSLKLIYRHDRARTQPQIEREVRERLRVLPGTRVSIGAGQSGEKLQITLASDDPNALATAAQAVVRDLRTLQGIGNVTSGASLQRPEIQIRPDFARAADLGVTTSALAGAVRVATSGDFKVNLPKLNLPQRQIPIRVRLDRSLRTDLDAIAQLRVPATTGSVPLSAVAALALGSGSAQIDRVDRMRTVTIDVELGGRLFGSVLDEAEALPALQDLPPAVTRIAQGDAQRMNELFASFGTAMLIGVLCIYVVLVLLFHDFLQPVTILTALPLSLGGAFIALLLTHNSFSMPSIIGVLMLMGIVTKNSILLVEYAIVARRERGMERRPAILDACHKRARPIVMTTIAMGAGMLPVALGLGAEPSFRSPMAIAVIGGLITSTFLSLLVIPVVFTYVDDLLRLLRRLVPRGQRGRADEALPGQSPLPTALRMLGEQRPGVDAGT</sequence>
<dbReference type="Gene3D" id="3.30.2090.10">
    <property type="entry name" value="Multidrug efflux transporter AcrB TolC docking domain, DN and DC subdomains"/>
    <property type="match status" value="2"/>
</dbReference>
<feature type="transmembrane region" description="Helical" evidence="2">
    <location>
        <begin position="842"/>
        <end position="865"/>
    </location>
</feature>
<dbReference type="PANTHER" id="PTHR32063:SF77">
    <property type="entry name" value="ACR FAMILY TRANSPORT PROTEIN"/>
    <property type="match status" value="1"/>
</dbReference>
<organism evidence="3 4">
    <name type="scientific">Candidatus Thiodictyon syntrophicum</name>
    <dbReference type="NCBI Taxonomy" id="1166950"/>
    <lineage>
        <taxon>Bacteria</taxon>
        <taxon>Pseudomonadati</taxon>
        <taxon>Pseudomonadota</taxon>
        <taxon>Gammaproteobacteria</taxon>
        <taxon>Chromatiales</taxon>
        <taxon>Chromatiaceae</taxon>
        <taxon>Thiodictyon</taxon>
    </lineage>
</organism>
<name>A0A2K8UAB6_9GAMM</name>
<evidence type="ECO:0000313" key="4">
    <source>
        <dbReference type="Proteomes" id="UP000232638"/>
    </source>
</evidence>
<dbReference type="Gene3D" id="3.30.70.1430">
    <property type="entry name" value="Multidrug efflux transporter AcrB pore domain"/>
    <property type="match status" value="2"/>
</dbReference>
<dbReference type="Proteomes" id="UP000232638">
    <property type="component" value="Chromosome"/>
</dbReference>
<dbReference type="RefSeq" id="WP_100920204.1">
    <property type="nucleotide sequence ID" value="NZ_CP020370.1"/>
</dbReference>
<dbReference type="Pfam" id="PF00873">
    <property type="entry name" value="ACR_tran"/>
    <property type="match status" value="1"/>
</dbReference>
<dbReference type="SUPFAM" id="SSF82714">
    <property type="entry name" value="Multidrug efflux transporter AcrB TolC docking domain, DN and DC subdomains"/>
    <property type="match status" value="2"/>
</dbReference>
<dbReference type="Gene3D" id="3.30.70.1320">
    <property type="entry name" value="Multidrug efflux transporter AcrB pore domain like"/>
    <property type="match status" value="1"/>
</dbReference>
<keyword evidence="2" id="KW-0812">Transmembrane</keyword>
<dbReference type="EMBL" id="CP020370">
    <property type="protein sequence ID" value="AUB82477.1"/>
    <property type="molecule type" value="Genomic_DNA"/>
</dbReference>
<evidence type="ECO:0000256" key="2">
    <source>
        <dbReference type="SAM" id="Phobius"/>
    </source>
</evidence>
<dbReference type="Gene3D" id="3.30.70.1440">
    <property type="entry name" value="Multidrug efflux transporter AcrB pore domain"/>
    <property type="match status" value="1"/>
</dbReference>
<dbReference type="GO" id="GO:0005886">
    <property type="term" value="C:plasma membrane"/>
    <property type="evidence" value="ECO:0007669"/>
    <property type="project" value="TreeGrafter"/>
</dbReference>
<keyword evidence="4" id="KW-1185">Reference proteome</keyword>
<dbReference type="Gene3D" id="1.20.1640.10">
    <property type="entry name" value="Multidrug efflux transporter AcrB transmembrane domain"/>
    <property type="match status" value="2"/>
</dbReference>
<feature type="transmembrane region" description="Helical" evidence="2">
    <location>
        <begin position="457"/>
        <end position="479"/>
    </location>
</feature>
<proteinExistence type="predicted"/>
<feature type="transmembrane region" description="Helical" evidence="2">
    <location>
        <begin position="384"/>
        <end position="409"/>
    </location>
</feature>
<evidence type="ECO:0000313" key="3">
    <source>
        <dbReference type="EMBL" id="AUB82477.1"/>
    </source>
</evidence>
<dbReference type="KEGG" id="tsy:THSYN_17025"/>
<feature type="transmembrane region" description="Helical" evidence="2">
    <location>
        <begin position="335"/>
        <end position="351"/>
    </location>
</feature>
<dbReference type="AlphaFoldDB" id="A0A2K8UAB6"/>
<reference evidence="3 4" key="1">
    <citation type="submission" date="2017-03" db="EMBL/GenBank/DDBJ databases">
        <title>Complete genome sequence of Candidatus 'Thiodictyon syntrophicum' sp. nov. strain Cad16T, a photolithoautotroph purple sulfur bacterium isolated from an alpine meromictic lake.</title>
        <authorList>
            <person name="Luedin S.M."/>
            <person name="Pothier J.F."/>
            <person name="Danza F."/>
            <person name="Storelli N."/>
            <person name="Wittwer M."/>
            <person name="Tonolla M."/>
        </authorList>
    </citation>
    <scope>NUCLEOTIDE SEQUENCE [LARGE SCALE GENOMIC DNA]</scope>
    <source>
        <strain evidence="3 4">Cad16T</strain>
    </source>
</reference>